<keyword evidence="2" id="KW-0805">Transcription regulation</keyword>
<sequence>MEPRARAGKNVGKETFQPKDVSRLLFAYGDVEAPLPETVRTLDEIVTEFLEGVCFEASRHAQVAGRQKLKFDDFEFALRRSPTYLGKVRSMIDKRQHIASMRSLFKENDDDLINQEKDGKDGKSAAGSKRPAAASAAGAPGSGAPTAGDEELLGLSDDDGEVLSALTSTTKGGGSRKKRKKDAGKKGAPDG</sequence>
<evidence type="ECO:0000256" key="7">
    <source>
        <dbReference type="SAM" id="MobiDB-lite"/>
    </source>
</evidence>
<dbReference type="PANTHER" id="PTHR11380:SF5">
    <property type="entry name" value="TRANSCRIPTION INITIATION FACTOR TFIID SUBUNIT 13"/>
    <property type="match status" value="1"/>
</dbReference>
<keyword evidence="3" id="KW-0804">Transcription</keyword>
<accession>A0AAN9YNR0</accession>
<feature type="compositionally biased region" description="Acidic residues" evidence="7">
    <location>
        <begin position="148"/>
        <end position="161"/>
    </location>
</feature>
<gene>
    <name evidence="8" type="ORF">SLS62_005072</name>
</gene>
<comment type="similarity">
    <text evidence="5">Belongs to the TAF13 family.</text>
</comment>
<feature type="region of interest" description="Disordered" evidence="7">
    <location>
        <begin position="109"/>
        <end position="191"/>
    </location>
</feature>
<reference evidence="8 9" key="1">
    <citation type="submission" date="2024-02" db="EMBL/GenBank/DDBJ databases">
        <title>De novo assembly and annotation of 12 fungi associated with fruit tree decline syndrome in Ontario, Canada.</title>
        <authorList>
            <person name="Sulman M."/>
            <person name="Ellouze W."/>
            <person name="Ilyukhin E."/>
        </authorList>
    </citation>
    <scope>NUCLEOTIDE SEQUENCE [LARGE SCALE GENOMIC DNA]</scope>
    <source>
        <strain evidence="8 9">M11/M66-122</strain>
    </source>
</reference>
<evidence type="ECO:0000256" key="4">
    <source>
        <dbReference type="ARBA" id="ARBA00023242"/>
    </source>
</evidence>
<dbReference type="GO" id="GO:0005669">
    <property type="term" value="C:transcription factor TFIID complex"/>
    <property type="evidence" value="ECO:0007669"/>
    <property type="project" value="TreeGrafter"/>
</dbReference>
<dbReference type="AlphaFoldDB" id="A0AAN9YNR0"/>
<comment type="subcellular location">
    <subcellularLocation>
        <location evidence="1">Nucleus</location>
    </subcellularLocation>
</comment>
<name>A0AAN9YNR0_9PEZI</name>
<organism evidence="8 9">
    <name type="scientific">Diatrype stigma</name>
    <dbReference type="NCBI Taxonomy" id="117547"/>
    <lineage>
        <taxon>Eukaryota</taxon>
        <taxon>Fungi</taxon>
        <taxon>Dikarya</taxon>
        <taxon>Ascomycota</taxon>
        <taxon>Pezizomycotina</taxon>
        <taxon>Sordariomycetes</taxon>
        <taxon>Xylariomycetidae</taxon>
        <taxon>Xylariales</taxon>
        <taxon>Diatrypaceae</taxon>
        <taxon>Diatrype</taxon>
    </lineage>
</organism>
<dbReference type="Gene3D" id="1.10.20.10">
    <property type="entry name" value="Histone, subunit A"/>
    <property type="match status" value="1"/>
</dbReference>
<protein>
    <recommendedName>
        <fullName evidence="6">Transcription initiation factor TFIID subunit 13</fullName>
    </recommendedName>
</protein>
<evidence type="ECO:0000256" key="5">
    <source>
        <dbReference type="ARBA" id="ARBA00038392"/>
    </source>
</evidence>
<dbReference type="EMBL" id="JAKJXP020000033">
    <property type="protein sequence ID" value="KAK7752913.1"/>
    <property type="molecule type" value="Genomic_DNA"/>
</dbReference>
<dbReference type="SUPFAM" id="SSF47113">
    <property type="entry name" value="Histone-fold"/>
    <property type="match status" value="2"/>
</dbReference>
<evidence type="ECO:0000256" key="3">
    <source>
        <dbReference type="ARBA" id="ARBA00023163"/>
    </source>
</evidence>
<keyword evidence="4" id="KW-0539">Nucleus</keyword>
<evidence type="ECO:0000313" key="9">
    <source>
        <dbReference type="Proteomes" id="UP001320420"/>
    </source>
</evidence>
<dbReference type="Proteomes" id="UP001320420">
    <property type="component" value="Unassembled WGS sequence"/>
</dbReference>
<proteinExistence type="inferred from homology"/>
<evidence type="ECO:0000256" key="6">
    <source>
        <dbReference type="ARBA" id="ARBA00040136"/>
    </source>
</evidence>
<dbReference type="InterPro" id="IPR003195">
    <property type="entry name" value="TFIID_TAF13"/>
</dbReference>
<evidence type="ECO:0000256" key="1">
    <source>
        <dbReference type="ARBA" id="ARBA00004123"/>
    </source>
</evidence>
<feature type="compositionally biased region" description="Low complexity" evidence="7">
    <location>
        <begin position="124"/>
        <end position="147"/>
    </location>
</feature>
<dbReference type="InterPro" id="IPR009072">
    <property type="entry name" value="Histone-fold"/>
</dbReference>
<feature type="compositionally biased region" description="Basic residues" evidence="7">
    <location>
        <begin position="174"/>
        <end position="183"/>
    </location>
</feature>
<comment type="caution">
    <text evidence="8">The sequence shown here is derived from an EMBL/GenBank/DDBJ whole genome shotgun (WGS) entry which is preliminary data.</text>
</comment>
<evidence type="ECO:0000256" key="2">
    <source>
        <dbReference type="ARBA" id="ARBA00023015"/>
    </source>
</evidence>
<dbReference type="Pfam" id="PF02269">
    <property type="entry name" value="TFIID-18kDa"/>
    <property type="match status" value="1"/>
</dbReference>
<dbReference type="PANTHER" id="PTHR11380">
    <property type="entry name" value="TRANSCRIPTION INITIATION FACTOR TFIID/SUPT3-RELATED"/>
    <property type="match status" value="1"/>
</dbReference>
<dbReference type="GO" id="GO:0051123">
    <property type="term" value="P:RNA polymerase II preinitiation complex assembly"/>
    <property type="evidence" value="ECO:0007669"/>
    <property type="project" value="TreeGrafter"/>
</dbReference>
<evidence type="ECO:0000313" key="8">
    <source>
        <dbReference type="EMBL" id="KAK7752913.1"/>
    </source>
</evidence>
<keyword evidence="9" id="KW-1185">Reference proteome</keyword>
<feature type="compositionally biased region" description="Basic and acidic residues" evidence="7">
    <location>
        <begin position="114"/>
        <end position="123"/>
    </location>
</feature>
<dbReference type="GO" id="GO:0046982">
    <property type="term" value="F:protein heterodimerization activity"/>
    <property type="evidence" value="ECO:0007669"/>
    <property type="project" value="InterPro"/>
</dbReference>